<dbReference type="EMBL" id="RCCB01000010">
    <property type="protein sequence ID" value="RLJ35240.1"/>
    <property type="molecule type" value="Genomic_DNA"/>
</dbReference>
<evidence type="ECO:0000313" key="9">
    <source>
        <dbReference type="Proteomes" id="UP000233767"/>
    </source>
</evidence>
<name>A0A497UW71_9FLAO</name>
<dbReference type="PANTHER" id="PTHR47360">
    <property type="entry name" value="MUREIN DD-ENDOPEPTIDASE MEPS/MUREIN LD-CARBOXYPEPTIDASE"/>
    <property type="match status" value="1"/>
</dbReference>
<dbReference type="EMBL" id="PJND01000007">
    <property type="protein sequence ID" value="PKW29259.1"/>
    <property type="molecule type" value="Genomic_DNA"/>
</dbReference>
<keyword evidence="3" id="KW-0732">Signal</keyword>
<dbReference type="PANTHER" id="PTHR47360:SF1">
    <property type="entry name" value="ENDOPEPTIDASE NLPC-RELATED"/>
    <property type="match status" value="1"/>
</dbReference>
<comment type="similarity">
    <text evidence="1">Belongs to the peptidase C40 family.</text>
</comment>
<dbReference type="GO" id="GO:0006508">
    <property type="term" value="P:proteolysis"/>
    <property type="evidence" value="ECO:0007669"/>
    <property type="project" value="UniProtKB-KW"/>
</dbReference>
<dbReference type="RefSeq" id="WP_082482163.1">
    <property type="nucleotide sequence ID" value="NZ_CALHAS010000009.1"/>
</dbReference>
<keyword evidence="4" id="KW-0378">Hydrolase</keyword>
<dbReference type="Gene3D" id="3.90.1720.10">
    <property type="entry name" value="endopeptidase domain like (from Nostoc punctiforme)"/>
    <property type="match status" value="1"/>
</dbReference>
<accession>A0A497UW71</accession>
<dbReference type="InterPro" id="IPR038765">
    <property type="entry name" value="Papain-like_cys_pep_sf"/>
</dbReference>
<sequence>MFKKFIFLSLMSVCFVSCLPKKDFVITDDFVKSQAGNNKKNSNAKYSYSTTLSDDDRKYFAKKLEVSETEIINEKLYIFIKSWEGTKYIYGGETRAGIDCSALMQELYSHVYKKELPRTASEMSMDNRIELFKSDEKLREGDLVFFRITDEKIISHVGIYLKNNKFFSANLVGGVEISSLKKAYWKKNFVAAGRFKQ</sequence>
<dbReference type="AlphaFoldDB" id="A0A497UW71"/>
<feature type="domain" description="NlpC/P60" evidence="6">
    <location>
        <begin position="66"/>
        <end position="196"/>
    </location>
</feature>
<gene>
    <name evidence="7" type="ORF">B0G92_0890</name>
    <name evidence="8" type="ORF">CLV50_0615</name>
</gene>
<dbReference type="Pfam" id="PF00877">
    <property type="entry name" value="NLPC_P60"/>
    <property type="match status" value="1"/>
</dbReference>
<dbReference type="Proteomes" id="UP000275027">
    <property type="component" value="Unassembled WGS sequence"/>
</dbReference>
<evidence type="ECO:0000256" key="1">
    <source>
        <dbReference type="ARBA" id="ARBA00007074"/>
    </source>
</evidence>
<keyword evidence="8" id="KW-0449">Lipoprotein</keyword>
<proteinExistence type="inferred from homology"/>
<comment type="caution">
    <text evidence="8">The sequence shown here is derived from an EMBL/GenBank/DDBJ whole genome shotgun (WGS) entry which is preliminary data.</text>
</comment>
<dbReference type="GO" id="GO:0008234">
    <property type="term" value="F:cysteine-type peptidase activity"/>
    <property type="evidence" value="ECO:0007669"/>
    <property type="project" value="UniProtKB-KW"/>
</dbReference>
<keyword evidence="2" id="KW-0645">Protease</keyword>
<evidence type="ECO:0000313" key="10">
    <source>
        <dbReference type="Proteomes" id="UP000275027"/>
    </source>
</evidence>
<evidence type="ECO:0000256" key="2">
    <source>
        <dbReference type="ARBA" id="ARBA00022670"/>
    </source>
</evidence>
<dbReference type="PROSITE" id="PS51935">
    <property type="entry name" value="NLPC_P60"/>
    <property type="match status" value="1"/>
</dbReference>
<evidence type="ECO:0000256" key="4">
    <source>
        <dbReference type="ARBA" id="ARBA00022801"/>
    </source>
</evidence>
<organism evidence="8 10">
    <name type="scientific">Flavobacterium lindanitolerans</name>
    <dbReference type="NCBI Taxonomy" id="428988"/>
    <lineage>
        <taxon>Bacteria</taxon>
        <taxon>Pseudomonadati</taxon>
        <taxon>Bacteroidota</taxon>
        <taxon>Flavobacteriia</taxon>
        <taxon>Flavobacteriales</taxon>
        <taxon>Flavobacteriaceae</taxon>
        <taxon>Flavobacterium</taxon>
    </lineage>
</organism>
<dbReference type="InterPro" id="IPR000064">
    <property type="entry name" value="NLP_P60_dom"/>
</dbReference>
<evidence type="ECO:0000256" key="3">
    <source>
        <dbReference type="ARBA" id="ARBA00022729"/>
    </source>
</evidence>
<keyword evidence="9" id="KW-1185">Reference proteome</keyword>
<evidence type="ECO:0000259" key="6">
    <source>
        <dbReference type="PROSITE" id="PS51935"/>
    </source>
</evidence>
<reference evidence="8 10" key="2">
    <citation type="submission" date="2018-10" db="EMBL/GenBank/DDBJ databases">
        <title>Genomic Encyclopedia of Archaeal and Bacterial Type Strains, Phase II (KMG-II): from individual species to whole genera.</title>
        <authorList>
            <person name="Goeker M."/>
        </authorList>
    </citation>
    <scope>NUCLEOTIDE SEQUENCE [LARGE SCALE GENOMIC DNA]</scope>
    <source>
        <strain evidence="8 10">DSM 21886</strain>
    </source>
</reference>
<protein>
    <submittedName>
        <fullName evidence="8">Lipoprotein Spr</fullName>
    </submittedName>
</protein>
<keyword evidence="5" id="KW-0788">Thiol protease</keyword>
<reference evidence="7 9" key="1">
    <citation type="submission" date="2017-12" db="EMBL/GenBank/DDBJ databases">
        <title>Genomic Encyclopedia of Type Strains, Phase III (KMG-III): the genomes of soil and plant-associated and newly described type strains.</title>
        <authorList>
            <person name="Whitman W."/>
        </authorList>
    </citation>
    <scope>NUCLEOTIDE SEQUENCE [LARGE SCALE GENOMIC DNA]</scope>
    <source>
        <strain evidence="7 9">IP-10</strain>
    </source>
</reference>
<dbReference type="SUPFAM" id="SSF54001">
    <property type="entry name" value="Cysteine proteinases"/>
    <property type="match status" value="1"/>
</dbReference>
<evidence type="ECO:0000256" key="5">
    <source>
        <dbReference type="ARBA" id="ARBA00022807"/>
    </source>
</evidence>
<evidence type="ECO:0000313" key="7">
    <source>
        <dbReference type="EMBL" id="PKW29259.1"/>
    </source>
</evidence>
<evidence type="ECO:0000313" key="8">
    <source>
        <dbReference type="EMBL" id="RLJ35240.1"/>
    </source>
</evidence>
<dbReference type="InterPro" id="IPR052062">
    <property type="entry name" value="Murein_DD/LD_carboxypeptidase"/>
</dbReference>
<dbReference type="Proteomes" id="UP000233767">
    <property type="component" value="Unassembled WGS sequence"/>
</dbReference>